<accession>A0A6D2L5J1</accession>
<reference evidence="2" key="1">
    <citation type="submission" date="2020-01" db="EMBL/GenBank/DDBJ databases">
        <authorList>
            <person name="Mishra B."/>
        </authorList>
    </citation>
    <scope>NUCLEOTIDE SEQUENCE [LARGE SCALE GENOMIC DNA]</scope>
</reference>
<proteinExistence type="predicted"/>
<dbReference type="InterPro" id="IPR025558">
    <property type="entry name" value="DUF4283"/>
</dbReference>
<protein>
    <recommendedName>
        <fullName evidence="1">DUF4283 domain-containing protein</fullName>
    </recommendedName>
</protein>
<comment type="caution">
    <text evidence="2">The sequence shown here is derived from an EMBL/GenBank/DDBJ whole genome shotgun (WGS) entry which is preliminary data.</text>
</comment>
<name>A0A6D2L5J1_9BRAS</name>
<dbReference type="OrthoDB" id="1750606at2759"/>
<dbReference type="Proteomes" id="UP000467841">
    <property type="component" value="Unassembled WGS sequence"/>
</dbReference>
<evidence type="ECO:0000313" key="3">
    <source>
        <dbReference type="Proteomes" id="UP000467841"/>
    </source>
</evidence>
<dbReference type="AlphaFoldDB" id="A0A6D2L5J1"/>
<dbReference type="EMBL" id="CACVBM020001595">
    <property type="protein sequence ID" value="CAA7054863.1"/>
    <property type="molecule type" value="Genomic_DNA"/>
</dbReference>
<sequence>MSAAMDRALMAMSLEEEEEDRPLVLPNRPEYSSCGNNVLSLIGRVLNPDCQKISHLLIDLPRRWGKRDRIRGVVLSNERFQFFFKTEHDLVEILGKGLQCFSEWAVVMERWVLKEPVGFLQFASIWVQIRNLPVNNYTA</sequence>
<evidence type="ECO:0000313" key="2">
    <source>
        <dbReference type="EMBL" id="CAA7054863.1"/>
    </source>
</evidence>
<gene>
    <name evidence="2" type="ORF">MERR_LOCUS42099</name>
</gene>
<organism evidence="2 3">
    <name type="scientific">Microthlaspi erraticum</name>
    <dbReference type="NCBI Taxonomy" id="1685480"/>
    <lineage>
        <taxon>Eukaryota</taxon>
        <taxon>Viridiplantae</taxon>
        <taxon>Streptophyta</taxon>
        <taxon>Embryophyta</taxon>
        <taxon>Tracheophyta</taxon>
        <taxon>Spermatophyta</taxon>
        <taxon>Magnoliopsida</taxon>
        <taxon>eudicotyledons</taxon>
        <taxon>Gunneridae</taxon>
        <taxon>Pentapetalae</taxon>
        <taxon>rosids</taxon>
        <taxon>malvids</taxon>
        <taxon>Brassicales</taxon>
        <taxon>Brassicaceae</taxon>
        <taxon>Coluteocarpeae</taxon>
        <taxon>Microthlaspi</taxon>
    </lineage>
</organism>
<evidence type="ECO:0000259" key="1">
    <source>
        <dbReference type="Pfam" id="PF14111"/>
    </source>
</evidence>
<keyword evidence="3" id="KW-1185">Reference proteome</keyword>
<dbReference type="Pfam" id="PF14111">
    <property type="entry name" value="DUF4283"/>
    <property type="match status" value="1"/>
</dbReference>
<feature type="domain" description="DUF4283" evidence="1">
    <location>
        <begin position="35"/>
        <end position="113"/>
    </location>
</feature>